<keyword evidence="3" id="KW-1185">Reference proteome</keyword>
<dbReference type="EMBL" id="KQ459582">
    <property type="protein sequence ID" value="KPI99081.1"/>
    <property type="molecule type" value="Genomic_DNA"/>
</dbReference>
<gene>
    <name evidence="2" type="ORF">RR46_10399</name>
</gene>
<name>A0A194Q0K0_PAPXU</name>
<feature type="region of interest" description="Disordered" evidence="1">
    <location>
        <begin position="1"/>
        <end position="54"/>
    </location>
</feature>
<sequence>MTASCNCGSRQGGVRQPSTCAFNGNSPGLREPAHKSTTSRGNAGVKKRRSRSNFGSQLSSVLFFIRRSSFMTSTYERSMRQLSLRKVCIQLVFSMKRYQQECQQNTLTLCDRGGLRSHCGGCDAQEYDNSEHSK</sequence>
<evidence type="ECO:0000256" key="1">
    <source>
        <dbReference type="SAM" id="MobiDB-lite"/>
    </source>
</evidence>
<reference evidence="2 3" key="1">
    <citation type="journal article" date="2015" name="Nat. Commun.">
        <title>Outbred genome sequencing and CRISPR/Cas9 gene editing in butterflies.</title>
        <authorList>
            <person name="Li X."/>
            <person name="Fan D."/>
            <person name="Zhang W."/>
            <person name="Liu G."/>
            <person name="Zhang L."/>
            <person name="Zhao L."/>
            <person name="Fang X."/>
            <person name="Chen L."/>
            <person name="Dong Y."/>
            <person name="Chen Y."/>
            <person name="Ding Y."/>
            <person name="Zhao R."/>
            <person name="Feng M."/>
            <person name="Zhu Y."/>
            <person name="Feng Y."/>
            <person name="Jiang X."/>
            <person name="Zhu D."/>
            <person name="Xiang H."/>
            <person name="Feng X."/>
            <person name="Li S."/>
            <person name="Wang J."/>
            <person name="Zhang G."/>
            <person name="Kronforst M.R."/>
            <person name="Wang W."/>
        </authorList>
    </citation>
    <scope>NUCLEOTIDE SEQUENCE [LARGE SCALE GENOMIC DNA]</scope>
    <source>
        <strain evidence="2">Ya'a_city_454_Px</strain>
        <tissue evidence="2">Whole body</tissue>
    </source>
</reference>
<proteinExistence type="predicted"/>
<feature type="compositionally biased region" description="Polar residues" evidence="1">
    <location>
        <begin position="16"/>
        <end position="26"/>
    </location>
</feature>
<accession>A0A194Q0K0</accession>
<dbReference type="Proteomes" id="UP000053268">
    <property type="component" value="Unassembled WGS sequence"/>
</dbReference>
<organism evidence="2 3">
    <name type="scientific">Papilio xuthus</name>
    <name type="common">Asian swallowtail butterfly</name>
    <dbReference type="NCBI Taxonomy" id="66420"/>
    <lineage>
        <taxon>Eukaryota</taxon>
        <taxon>Metazoa</taxon>
        <taxon>Ecdysozoa</taxon>
        <taxon>Arthropoda</taxon>
        <taxon>Hexapoda</taxon>
        <taxon>Insecta</taxon>
        <taxon>Pterygota</taxon>
        <taxon>Neoptera</taxon>
        <taxon>Endopterygota</taxon>
        <taxon>Lepidoptera</taxon>
        <taxon>Glossata</taxon>
        <taxon>Ditrysia</taxon>
        <taxon>Papilionoidea</taxon>
        <taxon>Papilionidae</taxon>
        <taxon>Papilioninae</taxon>
        <taxon>Papilio</taxon>
    </lineage>
</organism>
<evidence type="ECO:0000313" key="3">
    <source>
        <dbReference type="Proteomes" id="UP000053268"/>
    </source>
</evidence>
<protein>
    <submittedName>
        <fullName evidence="2">Uncharacterized protein</fullName>
    </submittedName>
</protein>
<dbReference type="AlphaFoldDB" id="A0A194Q0K0"/>
<evidence type="ECO:0000313" key="2">
    <source>
        <dbReference type="EMBL" id="KPI99081.1"/>
    </source>
</evidence>